<organism evidence="1 2">
    <name type="scientific">Alteromonas hispanica</name>
    <dbReference type="NCBI Taxonomy" id="315421"/>
    <lineage>
        <taxon>Bacteria</taxon>
        <taxon>Pseudomonadati</taxon>
        <taxon>Pseudomonadota</taxon>
        <taxon>Gammaproteobacteria</taxon>
        <taxon>Alteromonadales</taxon>
        <taxon>Alteromonadaceae</taxon>
        <taxon>Alteromonas/Salinimonas group</taxon>
        <taxon>Alteromonas</taxon>
    </lineage>
</organism>
<dbReference type="RefSeq" id="WP_163109784.1">
    <property type="nucleotide sequence ID" value="NZ_JAAAWP010000001.1"/>
</dbReference>
<protein>
    <submittedName>
        <fullName evidence="1">Uncharacterized protein</fullName>
    </submittedName>
</protein>
<dbReference type="SUPFAM" id="SSF52540">
    <property type="entry name" value="P-loop containing nucleoside triphosphate hydrolases"/>
    <property type="match status" value="1"/>
</dbReference>
<proteinExistence type="predicted"/>
<reference evidence="1 2" key="1">
    <citation type="submission" date="2020-01" db="EMBL/GenBank/DDBJ databases">
        <title>Genomes of bacteria type strains.</title>
        <authorList>
            <person name="Chen J."/>
            <person name="Zhu S."/>
            <person name="Yang J."/>
        </authorList>
    </citation>
    <scope>NUCLEOTIDE SEQUENCE [LARGE SCALE GENOMIC DNA]</scope>
    <source>
        <strain evidence="1 2">LMG 22958</strain>
    </source>
</reference>
<dbReference type="Pfam" id="PF13671">
    <property type="entry name" value="AAA_33"/>
    <property type="match status" value="1"/>
</dbReference>
<name>A0A6L9MQI4_9ALTE</name>
<evidence type="ECO:0000313" key="2">
    <source>
        <dbReference type="Proteomes" id="UP000478837"/>
    </source>
</evidence>
<accession>A0A6L9MQI4</accession>
<dbReference type="InterPro" id="IPR027417">
    <property type="entry name" value="P-loop_NTPase"/>
</dbReference>
<gene>
    <name evidence="1" type="ORF">GTW09_02500</name>
</gene>
<comment type="caution">
    <text evidence="1">The sequence shown here is derived from an EMBL/GenBank/DDBJ whole genome shotgun (WGS) entry which is preliminary data.</text>
</comment>
<evidence type="ECO:0000313" key="1">
    <source>
        <dbReference type="EMBL" id="NDW20398.1"/>
    </source>
</evidence>
<dbReference type="Gene3D" id="3.40.50.300">
    <property type="entry name" value="P-loop containing nucleotide triphosphate hydrolases"/>
    <property type="match status" value="1"/>
</dbReference>
<sequence>MTKRITVLVGPPCSGKSSYLKDFESDFVISSDRIVEILCRQHMLEYHEYFLLPKLHKIRIAHDKIFYKLVQHSKRFQHIVWDLTNLTQESRARIFVHYPGASFTAIQFDTPCGKNEVLKRELLQRNLERSRAQGKYIEESIIKSMVDKYERVNEDEGFSEILKLKVINIANK</sequence>
<keyword evidence="2" id="KW-1185">Reference proteome</keyword>
<dbReference type="AlphaFoldDB" id="A0A6L9MQI4"/>
<dbReference type="Proteomes" id="UP000478837">
    <property type="component" value="Unassembled WGS sequence"/>
</dbReference>
<dbReference type="EMBL" id="JAAAWP010000001">
    <property type="protein sequence ID" value="NDW20398.1"/>
    <property type="molecule type" value="Genomic_DNA"/>
</dbReference>